<sequence>MPETSILLKPAPYHVLSYGTLLGTTFFHSFVNGVVQFKTLPRPQFSALQARLFPIYFGIQSAVPLVLAITYPGGGPNHDSAGITGLLQTSNRWGFLVPIATICATGLVNLLVLLPATTKVMAERYSQERKDGKKSYDSAPHSQEMLALNKKFGKLHGISTLLNLTSFIMAVVYGVALSGRIV</sequence>
<evidence type="ECO:0000256" key="3">
    <source>
        <dbReference type="ARBA" id="ARBA00022989"/>
    </source>
</evidence>
<dbReference type="GeneID" id="63676421"/>
<dbReference type="AlphaFoldDB" id="A0A0C2J589"/>
<evidence type="ECO:0000256" key="5">
    <source>
        <dbReference type="SAM" id="Phobius"/>
    </source>
</evidence>
<evidence type="ECO:0000256" key="4">
    <source>
        <dbReference type="ARBA" id="ARBA00023136"/>
    </source>
</evidence>
<keyword evidence="3 5" id="KW-1133">Transmembrane helix</keyword>
<comment type="subcellular location">
    <subcellularLocation>
        <location evidence="1">Membrane</location>
    </subcellularLocation>
</comment>
<dbReference type="EMBL" id="AWTV01000006">
    <property type="protein sequence ID" value="KIH92202.1"/>
    <property type="molecule type" value="Genomic_DNA"/>
</dbReference>
<keyword evidence="8" id="KW-1185">Reference proteome</keyword>
<feature type="transmembrane region" description="Helical" evidence="5">
    <location>
        <begin position="93"/>
        <end position="114"/>
    </location>
</feature>
<reference evidence="7 8" key="1">
    <citation type="journal article" date="2014" name="BMC Genomics">
        <title>Comparative genomics of the major fungal agents of human and animal Sporotrichosis: Sporothrix schenckii and Sporothrix brasiliensis.</title>
        <authorList>
            <person name="Teixeira M.M."/>
            <person name="de Almeida L.G."/>
            <person name="Kubitschek-Barreira P."/>
            <person name="Alves F.L."/>
            <person name="Kioshima E.S."/>
            <person name="Abadio A.K."/>
            <person name="Fernandes L."/>
            <person name="Derengowski L.S."/>
            <person name="Ferreira K.S."/>
            <person name="Souza R.C."/>
            <person name="Ruiz J.C."/>
            <person name="de Andrade N.C."/>
            <person name="Paes H.C."/>
            <person name="Nicola A.M."/>
            <person name="Albuquerque P."/>
            <person name="Gerber A.L."/>
            <person name="Martins V.P."/>
            <person name="Peconick L.D."/>
            <person name="Neto A.V."/>
            <person name="Chaucanez C.B."/>
            <person name="Silva P.A."/>
            <person name="Cunha O.L."/>
            <person name="de Oliveira F.F."/>
            <person name="dos Santos T.C."/>
            <person name="Barros A.L."/>
            <person name="Soares M.A."/>
            <person name="de Oliveira L.M."/>
            <person name="Marini M.M."/>
            <person name="Villalobos-Duno H."/>
            <person name="Cunha M.M."/>
            <person name="de Hoog S."/>
            <person name="da Silveira J.F."/>
            <person name="Henrissat B."/>
            <person name="Nino-Vega G.A."/>
            <person name="Cisalpino P.S."/>
            <person name="Mora-Montes H.M."/>
            <person name="Almeida S.R."/>
            <person name="Stajich J.E."/>
            <person name="Lopes-Bezerra L.M."/>
            <person name="Vasconcelos A.T."/>
            <person name="Felipe M.S."/>
        </authorList>
    </citation>
    <scope>NUCLEOTIDE SEQUENCE [LARGE SCALE GENOMIC DNA]</scope>
    <source>
        <strain evidence="7 8">5110</strain>
    </source>
</reference>
<feature type="transmembrane region" description="Helical" evidence="5">
    <location>
        <begin position="15"/>
        <end position="35"/>
    </location>
</feature>
<keyword evidence="4 5" id="KW-0472">Membrane</keyword>
<dbReference type="InterPro" id="IPR053009">
    <property type="entry name" value="Xanthocillin_Biosynth-Assoc"/>
</dbReference>
<evidence type="ECO:0000313" key="8">
    <source>
        <dbReference type="Proteomes" id="UP000031575"/>
    </source>
</evidence>
<dbReference type="Pfam" id="PF13664">
    <property type="entry name" value="DUF4149"/>
    <property type="match status" value="1"/>
</dbReference>
<comment type="caution">
    <text evidence="7">The sequence shown here is derived from an EMBL/GenBank/DDBJ whole genome shotgun (WGS) entry which is preliminary data.</text>
</comment>
<proteinExistence type="predicted"/>
<name>A0A0C2J589_9PEZI</name>
<dbReference type="Proteomes" id="UP000031575">
    <property type="component" value="Unassembled WGS sequence"/>
</dbReference>
<evidence type="ECO:0000259" key="6">
    <source>
        <dbReference type="Pfam" id="PF13664"/>
    </source>
</evidence>
<evidence type="ECO:0000256" key="2">
    <source>
        <dbReference type="ARBA" id="ARBA00022692"/>
    </source>
</evidence>
<dbReference type="GO" id="GO:0016020">
    <property type="term" value="C:membrane"/>
    <property type="evidence" value="ECO:0007669"/>
    <property type="project" value="UniProtKB-SubCell"/>
</dbReference>
<dbReference type="PANTHER" id="PTHR23241:SF106">
    <property type="entry name" value="DUF4149 DOMAIN-CONTAINING PROTEIN"/>
    <property type="match status" value="1"/>
</dbReference>
<feature type="domain" description="TMEM205-like" evidence="6">
    <location>
        <begin position="16"/>
        <end position="125"/>
    </location>
</feature>
<keyword evidence="2 5" id="KW-0812">Transmembrane</keyword>
<dbReference type="PANTHER" id="PTHR23241">
    <property type="entry name" value="LATE EMBRYOGENESIS ABUNDANT PLANTS LEA-RELATED"/>
    <property type="match status" value="1"/>
</dbReference>
<accession>A0A0C2J589</accession>
<dbReference type="InterPro" id="IPR025423">
    <property type="entry name" value="TMEM205-like"/>
</dbReference>
<feature type="transmembrane region" description="Helical" evidence="5">
    <location>
        <begin position="155"/>
        <end position="176"/>
    </location>
</feature>
<dbReference type="HOGENOM" id="CLU_094297_2_0_1"/>
<dbReference type="VEuPathDB" id="FungiDB:SPBR_03197"/>
<evidence type="ECO:0000256" key="1">
    <source>
        <dbReference type="ARBA" id="ARBA00004370"/>
    </source>
</evidence>
<organism evidence="7 8">
    <name type="scientific">Sporothrix brasiliensis 5110</name>
    <dbReference type="NCBI Taxonomy" id="1398154"/>
    <lineage>
        <taxon>Eukaryota</taxon>
        <taxon>Fungi</taxon>
        <taxon>Dikarya</taxon>
        <taxon>Ascomycota</taxon>
        <taxon>Pezizomycotina</taxon>
        <taxon>Sordariomycetes</taxon>
        <taxon>Sordariomycetidae</taxon>
        <taxon>Ophiostomatales</taxon>
        <taxon>Ophiostomataceae</taxon>
        <taxon>Sporothrix</taxon>
    </lineage>
</organism>
<protein>
    <recommendedName>
        <fullName evidence="6">TMEM205-like domain-containing protein</fullName>
    </recommendedName>
</protein>
<dbReference type="OrthoDB" id="1641132at2759"/>
<evidence type="ECO:0000313" key="7">
    <source>
        <dbReference type="EMBL" id="KIH92202.1"/>
    </source>
</evidence>
<gene>
    <name evidence="7" type="ORF">SPBR_03197</name>
</gene>
<feature type="transmembrane region" description="Helical" evidence="5">
    <location>
        <begin position="55"/>
        <end position="73"/>
    </location>
</feature>
<dbReference type="RefSeq" id="XP_040620212.1">
    <property type="nucleotide sequence ID" value="XM_040761500.1"/>
</dbReference>